<keyword evidence="3" id="KW-1185">Reference proteome</keyword>
<feature type="domain" description="NERD" evidence="1">
    <location>
        <begin position="41"/>
        <end position="156"/>
    </location>
</feature>
<dbReference type="EMBL" id="BAAACZ010000005">
    <property type="protein sequence ID" value="GAA0454273.1"/>
    <property type="molecule type" value="Genomic_DNA"/>
</dbReference>
<dbReference type="Pfam" id="PF08378">
    <property type="entry name" value="NERD"/>
    <property type="match status" value="1"/>
</dbReference>
<evidence type="ECO:0000313" key="3">
    <source>
        <dbReference type="Proteomes" id="UP001500740"/>
    </source>
</evidence>
<evidence type="ECO:0000259" key="1">
    <source>
        <dbReference type="PROSITE" id="PS50965"/>
    </source>
</evidence>
<accession>A0ABN0ZQH8</accession>
<evidence type="ECO:0000313" key="2">
    <source>
        <dbReference type="EMBL" id="GAA0454273.1"/>
    </source>
</evidence>
<name>A0ABN0ZQH8_9BACI</name>
<protein>
    <submittedName>
        <fullName evidence="2">Nuclease-related domain-containing protein</fullName>
    </submittedName>
</protein>
<comment type="caution">
    <text evidence="2">The sequence shown here is derived from an EMBL/GenBank/DDBJ whole genome shotgun (WGS) entry which is preliminary data.</text>
</comment>
<reference evidence="2 3" key="1">
    <citation type="journal article" date="2019" name="Int. J. Syst. Evol. Microbiol.">
        <title>The Global Catalogue of Microorganisms (GCM) 10K type strain sequencing project: providing services to taxonomists for standard genome sequencing and annotation.</title>
        <authorList>
            <consortium name="The Broad Institute Genomics Platform"/>
            <consortium name="The Broad Institute Genome Sequencing Center for Infectious Disease"/>
            <person name="Wu L."/>
            <person name="Ma J."/>
        </authorList>
    </citation>
    <scope>NUCLEOTIDE SEQUENCE [LARGE SCALE GENOMIC DNA]</scope>
    <source>
        <strain evidence="2 3">JCM 14193</strain>
    </source>
</reference>
<dbReference type="Proteomes" id="UP001500740">
    <property type="component" value="Unassembled WGS sequence"/>
</dbReference>
<organism evidence="2 3">
    <name type="scientific">Alkalibacillus silvisoli</name>
    <dbReference type="NCBI Taxonomy" id="392823"/>
    <lineage>
        <taxon>Bacteria</taxon>
        <taxon>Bacillati</taxon>
        <taxon>Bacillota</taxon>
        <taxon>Bacilli</taxon>
        <taxon>Bacillales</taxon>
        <taxon>Bacillaceae</taxon>
        <taxon>Alkalibacillus</taxon>
    </lineage>
</organism>
<dbReference type="InterPro" id="IPR011528">
    <property type="entry name" value="NERD"/>
</dbReference>
<proteinExistence type="predicted"/>
<dbReference type="PROSITE" id="PS50965">
    <property type="entry name" value="NERD"/>
    <property type="match status" value="1"/>
</dbReference>
<gene>
    <name evidence="2" type="ORF">GCM10008935_06390</name>
</gene>
<sequence length="328" mass="38848">MIVKQHEIPAKLIKLLAARRRLYERHVDFNRIETDLYREQSGYAGELRVDYPLSKLDFPHFILHDLRLRLFKNYFQMDTFILTDRFALILEVKNLAGIITYNPTYNQLIQTVDGDTHTYDDPLIQVEEQKQQLKQWLSFLNAPKLPIETLVVMANSKGILDISSEKHRQQVIPISLLTQKIREISSKYSQAVMSVDRASRLAHTLKERHVFKDFNVMQNYRVTTNDYIRGVFCPNCGALPMIRTRCRWQCRRCQIRSTDAHVHGFRDFYLLVGSEITNKELRSFFRINSSSLSKYLLKQQNFESIGKTNMRKYILDFNYHTSFDYLFK</sequence>